<sequence length="78" mass="9011">TDGFIPLGFSSPIGGKTQDQRGNFNKNRNSNYRNKYTNYNDNSAKRNSSGKETDIWAYFHPSMLEDPWKNLTQTPQHL</sequence>
<accession>A0A0K8TPB7</accession>
<feature type="non-terminal residue" evidence="2">
    <location>
        <position position="78"/>
    </location>
</feature>
<dbReference type="AlphaFoldDB" id="A0A0K8TPB7"/>
<feature type="non-terminal residue" evidence="2">
    <location>
        <position position="1"/>
    </location>
</feature>
<dbReference type="EMBL" id="GDAI01001863">
    <property type="protein sequence ID" value="JAI15740.1"/>
    <property type="molecule type" value="mRNA"/>
</dbReference>
<proteinExistence type="evidence at transcript level"/>
<reference evidence="2" key="1">
    <citation type="journal article" date="2015" name="Insect Biochem. Mol. Biol.">
        <title>An insight into the sialome of the horse fly, Tabanus bromius.</title>
        <authorList>
            <person name="Ribeiro J.M."/>
            <person name="Kazimirova M."/>
            <person name="Takac P."/>
            <person name="Andersen J.F."/>
            <person name="Francischetti I.M."/>
        </authorList>
    </citation>
    <scope>NUCLEOTIDE SEQUENCE</scope>
</reference>
<evidence type="ECO:0000256" key="1">
    <source>
        <dbReference type="SAM" id="MobiDB-lite"/>
    </source>
</evidence>
<dbReference type="Pfam" id="PF15502">
    <property type="entry name" value="MPLKIP"/>
    <property type="match status" value="1"/>
</dbReference>
<evidence type="ECO:0000313" key="2">
    <source>
        <dbReference type="EMBL" id="JAI15740.1"/>
    </source>
</evidence>
<protein>
    <submittedName>
        <fullName evidence="2">Uncharacterized protein</fullName>
    </submittedName>
</protein>
<feature type="compositionally biased region" description="Low complexity" evidence="1">
    <location>
        <begin position="23"/>
        <end position="40"/>
    </location>
</feature>
<feature type="region of interest" description="Disordered" evidence="1">
    <location>
        <begin position="1"/>
        <end position="50"/>
    </location>
</feature>
<dbReference type="InterPro" id="IPR028265">
    <property type="entry name" value="TTDN1/SICKLE"/>
</dbReference>
<organism evidence="2">
    <name type="scientific">Tabanus bromius</name>
    <name type="common">Band-eyed brown horse fly</name>
    <dbReference type="NCBI Taxonomy" id="304241"/>
    <lineage>
        <taxon>Eukaryota</taxon>
        <taxon>Metazoa</taxon>
        <taxon>Ecdysozoa</taxon>
        <taxon>Arthropoda</taxon>
        <taxon>Hexapoda</taxon>
        <taxon>Insecta</taxon>
        <taxon>Pterygota</taxon>
        <taxon>Neoptera</taxon>
        <taxon>Endopterygota</taxon>
        <taxon>Diptera</taxon>
        <taxon>Brachycera</taxon>
        <taxon>Tabanomorpha</taxon>
        <taxon>Tabanoidea</taxon>
        <taxon>Tabanidae</taxon>
        <taxon>Tabanus</taxon>
    </lineage>
</organism>
<name>A0A0K8TPB7_TABBR</name>